<dbReference type="RefSeq" id="WP_027413987.1">
    <property type="nucleotide sequence ID" value="NZ_BMWS01000052.1"/>
</dbReference>
<keyword evidence="2" id="KW-1185">Reference proteome</keyword>
<name>A0A918N553_9FLAO</name>
<dbReference type="EMBL" id="BMWS01000052">
    <property type="protein sequence ID" value="GGX35064.1"/>
    <property type="molecule type" value="Genomic_DNA"/>
</dbReference>
<evidence type="ECO:0000313" key="2">
    <source>
        <dbReference type="Proteomes" id="UP000601108"/>
    </source>
</evidence>
<protein>
    <submittedName>
        <fullName evidence="1">Uncharacterized protein</fullName>
    </submittedName>
</protein>
<dbReference type="Proteomes" id="UP000601108">
    <property type="component" value="Unassembled WGS sequence"/>
</dbReference>
<sequence>MFIENLDPYTENTCGTNNQLNLDKNIIHYSKKNRDSLDLLTNLKTELGKEPCFTEHKITWFPPYLKKIKKIDYKKFNLPLKEKYLKTMADKDK</sequence>
<comment type="caution">
    <text evidence="1">The sequence shown here is derived from an EMBL/GenBank/DDBJ whole genome shotgun (WGS) entry which is preliminary data.</text>
</comment>
<proteinExistence type="predicted"/>
<gene>
    <name evidence="1" type="ORF">GCM10007384_39310</name>
</gene>
<dbReference type="AlphaFoldDB" id="A0A918N553"/>
<reference evidence="1 2" key="1">
    <citation type="journal article" date="2014" name="Int. J. Syst. Evol. Microbiol.">
        <title>Complete genome sequence of Corynebacterium casei LMG S-19264T (=DSM 44701T), isolated from a smear-ripened cheese.</title>
        <authorList>
            <consortium name="US DOE Joint Genome Institute (JGI-PGF)"/>
            <person name="Walter F."/>
            <person name="Albersmeier A."/>
            <person name="Kalinowski J."/>
            <person name="Ruckert C."/>
        </authorList>
    </citation>
    <scope>NUCLEOTIDE SEQUENCE [LARGE SCALE GENOMIC DNA]</scope>
    <source>
        <strain evidence="1 2">KCTC 12285</strain>
    </source>
</reference>
<organism evidence="1 2">
    <name type="scientific">Aquimarina muelleri</name>
    <dbReference type="NCBI Taxonomy" id="279356"/>
    <lineage>
        <taxon>Bacteria</taxon>
        <taxon>Pseudomonadati</taxon>
        <taxon>Bacteroidota</taxon>
        <taxon>Flavobacteriia</taxon>
        <taxon>Flavobacteriales</taxon>
        <taxon>Flavobacteriaceae</taxon>
        <taxon>Aquimarina</taxon>
    </lineage>
</organism>
<evidence type="ECO:0000313" key="1">
    <source>
        <dbReference type="EMBL" id="GGX35064.1"/>
    </source>
</evidence>
<accession>A0A918N553</accession>